<dbReference type="GO" id="GO:0005737">
    <property type="term" value="C:cytoplasm"/>
    <property type="evidence" value="ECO:0007669"/>
    <property type="project" value="TreeGrafter"/>
</dbReference>
<evidence type="ECO:0000313" key="9">
    <source>
        <dbReference type="Proteomes" id="UP000650467"/>
    </source>
</evidence>
<feature type="region of interest" description="Disordered" evidence="6">
    <location>
        <begin position="356"/>
        <end position="386"/>
    </location>
</feature>
<evidence type="ECO:0000256" key="4">
    <source>
        <dbReference type="ARBA" id="ARBA00022777"/>
    </source>
</evidence>
<organism evidence="8 9">
    <name type="scientific">Chlamydomonas incerta</name>
    <dbReference type="NCBI Taxonomy" id="51695"/>
    <lineage>
        <taxon>Eukaryota</taxon>
        <taxon>Viridiplantae</taxon>
        <taxon>Chlorophyta</taxon>
        <taxon>core chlorophytes</taxon>
        <taxon>Chlorophyceae</taxon>
        <taxon>CS clade</taxon>
        <taxon>Chlamydomonadales</taxon>
        <taxon>Chlamydomonadaceae</taxon>
        <taxon>Chlamydomonas</taxon>
    </lineage>
</organism>
<gene>
    <name evidence="8" type="ORF">HXX76_003628</name>
</gene>
<keyword evidence="2" id="KW-0808">Transferase</keyword>
<keyword evidence="9" id="KW-1185">Reference proteome</keyword>
<dbReference type="InterPro" id="IPR011009">
    <property type="entry name" value="Kinase-like_dom_sf"/>
</dbReference>
<accession>A0A835W4Z0</accession>
<name>A0A835W4Z0_CHLIN</name>
<evidence type="ECO:0000313" key="8">
    <source>
        <dbReference type="EMBL" id="KAG2440772.1"/>
    </source>
</evidence>
<evidence type="ECO:0000256" key="6">
    <source>
        <dbReference type="SAM" id="MobiDB-lite"/>
    </source>
</evidence>
<dbReference type="PANTHER" id="PTHR24346">
    <property type="entry name" value="MAP/MICROTUBULE AFFINITY-REGULATING KINASE"/>
    <property type="match status" value="1"/>
</dbReference>
<dbReference type="GO" id="GO:0035556">
    <property type="term" value="P:intracellular signal transduction"/>
    <property type="evidence" value="ECO:0007669"/>
    <property type="project" value="TreeGrafter"/>
</dbReference>
<dbReference type="OrthoDB" id="543220at2759"/>
<keyword evidence="1" id="KW-0723">Serine/threonine-protein kinase</keyword>
<evidence type="ECO:0000256" key="2">
    <source>
        <dbReference type="ARBA" id="ARBA00022679"/>
    </source>
</evidence>
<dbReference type="Pfam" id="PF00069">
    <property type="entry name" value="Pkinase"/>
    <property type="match status" value="1"/>
</dbReference>
<keyword evidence="3" id="KW-0547">Nucleotide-binding</keyword>
<feature type="compositionally biased region" description="Low complexity" evidence="6">
    <location>
        <begin position="458"/>
        <end position="487"/>
    </location>
</feature>
<feature type="compositionally biased region" description="Polar residues" evidence="6">
    <location>
        <begin position="377"/>
        <end position="386"/>
    </location>
</feature>
<dbReference type="Gene3D" id="1.10.510.10">
    <property type="entry name" value="Transferase(Phosphotransferase) domain 1"/>
    <property type="match status" value="1"/>
</dbReference>
<evidence type="ECO:0000256" key="1">
    <source>
        <dbReference type="ARBA" id="ARBA00022527"/>
    </source>
</evidence>
<evidence type="ECO:0000256" key="3">
    <source>
        <dbReference type="ARBA" id="ARBA00022741"/>
    </source>
</evidence>
<sequence>MAATKLDEDPLAGSVLRTVRILGTSDDNTVVLASNSFTGQLVAVKLVSRGFDSPRAKYLLRELLNHYELTLAKHPHIVSLLDVFLTPRHMAIVMEYVDGENLQVFTEKAGGCIIEPLARFLFQQIVIALDFCHRRGKVNRGIRPTSLLLQLSASALPLLKLSDFSLSKDTLRHSEPRSQVGTAMFCAPEVLQNFKGAPYDAAAVDVWGIGVVLFMMLYGRHPFSRPEDASLNAAQQVIAMFKRVTAPAGSPEGDLLIPPQLPTSVLAGAPPGAPISMAAADLLRGLLARDPRSRLTLDGVEQHEWFRTGLPEGAALLNDVVAAEEQAAGSAAVMQPTVAAQLERMVVAAATGPVAAPQQQLSGGGGGAAAHGDSTDGPASSSAQTGLSSLTEATLGGAGGGANGAFLSASPASGAPQQHPQPTPAPNVPGWTVTTSGTSDAAVASVSIGSTVPGRPGASVGAASHSTAAAARSSPLMPAAPQHQHQHQPLIIQSDQGGLVSMMADLATPMPWSPLEAGSGAAGAGGMGGMGGMGGGSGGGGGDLLDDLEALVMGLPEDEIDMSAASLDFLMGAQQQQHTPPQQQQPLALAQPPPPQQHQHMHYMPHGPSPLQPHPQNANAHPALQQWKPPPQQQHLNHANPQPVDHAMGVNASAPSSADVSALAGLAAGTAASPPHPAAGAGGLASGAAGAAATMAPGAPRIVAPPALFTSLHTAAATAVDATAGLLSRLRTDSLPSPSTLAVVDAQPFLLGGGGGSGSVRHGGGAGGGAGAGGGGSGSGGSGASLIHRGGSLAWLHNDGSIVTIPSTYSMDWCTLSARSQTLLNAPDLAMLQAGSGSGAPMAVGGAAPGGAAASPAGGGVGMPDAGAGGGDSNSPALVQGSVWHRICNDAKGALKGVATEARGLGRAAAAVAGLGSTAGVITTGAASQRSKGR</sequence>
<dbReference type="EMBL" id="JAEHOC010000006">
    <property type="protein sequence ID" value="KAG2440772.1"/>
    <property type="molecule type" value="Genomic_DNA"/>
</dbReference>
<dbReference type="SUPFAM" id="SSF56112">
    <property type="entry name" value="Protein kinase-like (PK-like)"/>
    <property type="match status" value="1"/>
</dbReference>
<dbReference type="PROSITE" id="PS50011">
    <property type="entry name" value="PROTEIN_KINASE_DOM"/>
    <property type="match status" value="1"/>
</dbReference>
<dbReference type="GO" id="GO:0004674">
    <property type="term" value="F:protein serine/threonine kinase activity"/>
    <property type="evidence" value="ECO:0007669"/>
    <property type="project" value="UniProtKB-KW"/>
</dbReference>
<keyword evidence="5" id="KW-0067">ATP-binding</keyword>
<comment type="caution">
    <text evidence="8">The sequence shown here is derived from an EMBL/GenBank/DDBJ whole genome shotgun (WGS) entry which is preliminary data.</text>
</comment>
<dbReference type="Proteomes" id="UP000650467">
    <property type="component" value="Unassembled WGS sequence"/>
</dbReference>
<feature type="domain" description="Protein kinase" evidence="7">
    <location>
        <begin position="16"/>
        <end position="306"/>
    </location>
</feature>
<protein>
    <recommendedName>
        <fullName evidence="7">Protein kinase domain-containing protein</fullName>
    </recommendedName>
</protein>
<dbReference type="PANTHER" id="PTHR24346:SF82">
    <property type="entry name" value="KP78A-RELATED"/>
    <property type="match status" value="1"/>
</dbReference>
<feature type="region of interest" description="Disordered" evidence="6">
    <location>
        <begin position="573"/>
        <end position="653"/>
    </location>
</feature>
<keyword evidence="4" id="KW-0418">Kinase</keyword>
<evidence type="ECO:0000259" key="7">
    <source>
        <dbReference type="PROSITE" id="PS50011"/>
    </source>
</evidence>
<dbReference type="AlphaFoldDB" id="A0A835W4Z0"/>
<dbReference type="GO" id="GO:0005524">
    <property type="term" value="F:ATP binding"/>
    <property type="evidence" value="ECO:0007669"/>
    <property type="project" value="UniProtKB-KW"/>
</dbReference>
<evidence type="ECO:0000256" key="5">
    <source>
        <dbReference type="ARBA" id="ARBA00022840"/>
    </source>
</evidence>
<feature type="region of interest" description="Disordered" evidence="6">
    <location>
        <begin position="401"/>
        <end position="436"/>
    </location>
</feature>
<feature type="region of interest" description="Disordered" evidence="6">
    <location>
        <begin position="454"/>
        <end position="487"/>
    </location>
</feature>
<reference evidence="8" key="1">
    <citation type="journal article" date="2020" name="bioRxiv">
        <title>Comparative genomics of Chlamydomonas.</title>
        <authorList>
            <person name="Craig R.J."/>
            <person name="Hasan A.R."/>
            <person name="Ness R.W."/>
            <person name="Keightley P.D."/>
        </authorList>
    </citation>
    <scope>NUCLEOTIDE SEQUENCE</scope>
    <source>
        <strain evidence="8">SAG 7.73</strain>
    </source>
</reference>
<feature type="compositionally biased region" description="Low complexity" evidence="6">
    <location>
        <begin position="573"/>
        <end position="590"/>
    </location>
</feature>
<feature type="region of interest" description="Disordered" evidence="6">
    <location>
        <begin position="755"/>
        <end position="783"/>
    </location>
</feature>
<proteinExistence type="predicted"/>
<dbReference type="InterPro" id="IPR000719">
    <property type="entry name" value="Prot_kinase_dom"/>
</dbReference>